<dbReference type="EMBL" id="JACEIK010002837">
    <property type="protein sequence ID" value="MCD9639076.1"/>
    <property type="molecule type" value="Genomic_DNA"/>
</dbReference>
<name>A0ABS8UYD1_DATST</name>
<organism evidence="2 3">
    <name type="scientific">Datura stramonium</name>
    <name type="common">Jimsonweed</name>
    <name type="synonym">Common thornapple</name>
    <dbReference type="NCBI Taxonomy" id="4076"/>
    <lineage>
        <taxon>Eukaryota</taxon>
        <taxon>Viridiplantae</taxon>
        <taxon>Streptophyta</taxon>
        <taxon>Embryophyta</taxon>
        <taxon>Tracheophyta</taxon>
        <taxon>Spermatophyta</taxon>
        <taxon>Magnoliopsida</taxon>
        <taxon>eudicotyledons</taxon>
        <taxon>Gunneridae</taxon>
        <taxon>Pentapetalae</taxon>
        <taxon>asterids</taxon>
        <taxon>lamiids</taxon>
        <taxon>Solanales</taxon>
        <taxon>Solanaceae</taxon>
        <taxon>Solanoideae</taxon>
        <taxon>Datureae</taxon>
        <taxon>Datura</taxon>
    </lineage>
</organism>
<evidence type="ECO:0000313" key="2">
    <source>
        <dbReference type="EMBL" id="MCD9639076.1"/>
    </source>
</evidence>
<gene>
    <name evidence="2" type="ORF">HAX54_023359</name>
</gene>
<protein>
    <submittedName>
        <fullName evidence="2">Uncharacterized protein</fullName>
    </submittedName>
</protein>
<proteinExistence type="predicted"/>
<feature type="compositionally biased region" description="Polar residues" evidence="1">
    <location>
        <begin position="8"/>
        <end position="32"/>
    </location>
</feature>
<sequence length="72" mass="7966">RRARIPTQKAQIAESTKAANQQGQETQKTVKTTQIEKSMGETNQTVTRAPNEGNVDTTQDICQWTEVTQSSS</sequence>
<feature type="region of interest" description="Disordered" evidence="1">
    <location>
        <begin position="1"/>
        <end position="32"/>
    </location>
</feature>
<accession>A0ABS8UYD1</accession>
<feature type="non-terminal residue" evidence="2">
    <location>
        <position position="1"/>
    </location>
</feature>
<evidence type="ECO:0000256" key="1">
    <source>
        <dbReference type="SAM" id="MobiDB-lite"/>
    </source>
</evidence>
<reference evidence="2 3" key="1">
    <citation type="journal article" date="2021" name="BMC Genomics">
        <title>Datura genome reveals duplications of psychoactive alkaloid biosynthetic genes and high mutation rate following tissue culture.</title>
        <authorList>
            <person name="Rajewski A."/>
            <person name="Carter-House D."/>
            <person name="Stajich J."/>
            <person name="Litt A."/>
        </authorList>
    </citation>
    <scope>NUCLEOTIDE SEQUENCE [LARGE SCALE GENOMIC DNA]</scope>
    <source>
        <strain evidence="2">AR-01</strain>
    </source>
</reference>
<dbReference type="Proteomes" id="UP000823775">
    <property type="component" value="Unassembled WGS sequence"/>
</dbReference>
<comment type="caution">
    <text evidence="2">The sequence shown here is derived from an EMBL/GenBank/DDBJ whole genome shotgun (WGS) entry which is preliminary data.</text>
</comment>
<feature type="non-terminal residue" evidence="2">
    <location>
        <position position="72"/>
    </location>
</feature>
<keyword evidence="3" id="KW-1185">Reference proteome</keyword>
<evidence type="ECO:0000313" key="3">
    <source>
        <dbReference type="Proteomes" id="UP000823775"/>
    </source>
</evidence>